<feature type="transmembrane region" description="Helical" evidence="1">
    <location>
        <begin position="246"/>
        <end position="264"/>
    </location>
</feature>
<dbReference type="PANTHER" id="PTHR33802">
    <property type="entry name" value="SI:CH211-161H7.5-RELATED"/>
    <property type="match status" value="1"/>
</dbReference>
<reference evidence="3" key="1">
    <citation type="journal article" date="2002" name="Science">
        <title>The draft genome of Ciona intestinalis: insights into chordate and vertebrate origins.</title>
        <authorList>
            <person name="Dehal P."/>
            <person name="Satou Y."/>
            <person name="Campbell R.K."/>
            <person name="Chapman J."/>
            <person name="Degnan B."/>
            <person name="De Tomaso A."/>
            <person name="Davidson B."/>
            <person name="Di Gregorio A."/>
            <person name="Gelpke M."/>
            <person name="Goodstein D.M."/>
            <person name="Harafuji N."/>
            <person name="Hastings K.E."/>
            <person name="Ho I."/>
            <person name="Hotta K."/>
            <person name="Huang W."/>
            <person name="Kawashima T."/>
            <person name="Lemaire P."/>
            <person name="Martinez D."/>
            <person name="Meinertzhagen I.A."/>
            <person name="Necula S."/>
            <person name="Nonaka M."/>
            <person name="Putnam N."/>
            <person name="Rash S."/>
            <person name="Saiga H."/>
            <person name="Satake M."/>
            <person name="Terry A."/>
            <person name="Yamada L."/>
            <person name="Wang H.G."/>
            <person name="Awazu S."/>
            <person name="Azumi K."/>
            <person name="Boore J."/>
            <person name="Branno M."/>
            <person name="Chin-Bow S."/>
            <person name="DeSantis R."/>
            <person name="Doyle S."/>
            <person name="Francino P."/>
            <person name="Keys D.N."/>
            <person name="Haga S."/>
            <person name="Hayashi H."/>
            <person name="Hino K."/>
            <person name="Imai K.S."/>
            <person name="Inaba K."/>
            <person name="Kano S."/>
            <person name="Kobayashi K."/>
            <person name="Kobayashi M."/>
            <person name="Lee B.I."/>
            <person name="Makabe K.W."/>
            <person name="Manohar C."/>
            <person name="Matassi G."/>
            <person name="Medina M."/>
            <person name="Mochizuki Y."/>
            <person name="Mount S."/>
            <person name="Morishita T."/>
            <person name="Miura S."/>
            <person name="Nakayama A."/>
            <person name="Nishizaka S."/>
            <person name="Nomoto H."/>
            <person name="Ohta F."/>
            <person name="Oishi K."/>
            <person name="Rigoutsos I."/>
            <person name="Sano M."/>
            <person name="Sasaki A."/>
            <person name="Sasakura Y."/>
            <person name="Shoguchi E."/>
            <person name="Shin-i T."/>
            <person name="Spagnuolo A."/>
            <person name="Stainier D."/>
            <person name="Suzuki M.M."/>
            <person name="Tassy O."/>
            <person name="Takatori N."/>
            <person name="Tokuoka M."/>
            <person name="Yagi K."/>
            <person name="Yoshizaki F."/>
            <person name="Wada S."/>
            <person name="Zhang C."/>
            <person name="Hyatt P.D."/>
            <person name="Larimer F."/>
            <person name="Detter C."/>
            <person name="Doggett N."/>
            <person name="Glavina T."/>
            <person name="Hawkins T."/>
            <person name="Richardson P."/>
            <person name="Lucas S."/>
            <person name="Kohara Y."/>
            <person name="Levine M."/>
            <person name="Satoh N."/>
            <person name="Rokhsar D.S."/>
        </authorList>
    </citation>
    <scope>NUCLEOTIDE SEQUENCE [LARGE SCALE GENOMIC DNA]</scope>
</reference>
<organism evidence="2 3">
    <name type="scientific">Ciona intestinalis</name>
    <name type="common">Transparent sea squirt</name>
    <name type="synonym">Ascidia intestinalis</name>
    <dbReference type="NCBI Taxonomy" id="7719"/>
    <lineage>
        <taxon>Eukaryota</taxon>
        <taxon>Metazoa</taxon>
        <taxon>Chordata</taxon>
        <taxon>Tunicata</taxon>
        <taxon>Ascidiacea</taxon>
        <taxon>Phlebobranchia</taxon>
        <taxon>Cionidae</taxon>
        <taxon>Ciona</taxon>
    </lineage>
</organism>
<name>F6Q2A0_CIOIN</name>
<reference evidence="2" key="2">
    <citation type="journal article" date="2008" name="Genome Biol.">
        <title>Improved genome assembly and evidence-based global gene model set for the chordate Ciona intestinalis: new insight into intron and operon populations.</title>
        <authorList>
            <person name="Satou Y."/>
            <person name="Mineta K."/>
            <person name="Ogasawara M."/>
            <person name="Sasakura Y."/>
            <person name="Shoguchi E."/>
            <person name="Ueno K."/>
            <person name="Yamada L."/>
            <person name="Matsumoto J."/>
            <person name="Wasserscheid J."/>
            <person name="Dewar K."/>
            <person name="Wiley G.B."/>
            <person name="Macmil S.L."/>
            <person name="Roe B.A."/>
            <person name="Zeller R.W."/>
            <person name="Hastings K.E."/>
            <person name="Lemaire P."/>
            <person name="Lindquist E."/>
            <person name="Endo T."/>
            <person name="Hotta K."/>
            <person name="Inaba K."/>
        </authorList>
    </citation>
    <scope>NUCLEOTIDE SEQUENCE [LARGE SCALE GENOMIC DNA]</scope>
    <source>
        <strain evidence="2">wild type</strain>
    </source>
</reference>
<dbReference type="EMBL" id="EAAA01002720">
    <property type="status" value="NOT_ANNOTATED_CDS"/>
    <property type="molecule type" value="Genomic_DNA"/>
</dbReference>
<dbReference type="KEGG" id="cin:100186076"/>
<reference evidence="2" key="3">
    <citation type="submission" date="2025-08" db="UniProtKB">
        <authorList>
            <consortium name="Ensembl"/>
        </authorList>
    </citation>
    <scope>IDENTIFICATION</scope>
</reference>
<dbReference type="AlphaFoldDB" id="F6Q2A0"/>
<dbReference type="GeneID" id="100186076"/>
<gene>
    <name evidence="2" type="primary">LOC100186076</name>
</gene>
<dbReference type="Proteomes" id="UP000008144">
    <property type="component" value="Chromosome 8"/>
</dbReference>
<reference evidence="2" key="4">
    <citation type="submission" date="2025-09" db="UniProtKB">
        <authorList>
            <consortium name="Ensembl"/>
        </authorList>
    </citation>
    <scope>IDENTIFICATION</scope>
</reference>
<feature type="transmembrane region" description="Helical" evidence="1">
    <location>
        <begin position="276"/>
        <end position="298"/>
    </location>
</feature>
<dbReference type="Ensembl" id="ENSCINT00000001358.3">
    <property type="protein sequence ID" value="ENSCINP00000001358.3"/>
    <property type="gene ID" value="ENSCING00000013176.2"/>
</dbReference>
<evidence type="ECO:0000256" key="1">
    <source>
        <dbReference type="SAM" id="Phobius"/>
    </source>
</evidence>
<keyword evidence="1" id="KW-0472">Membrane</keyword>
<accession>A0A1W2W9R3</accession>
<dbReference type="HOGENOM" id="CLU_076617_0_0_1"/>
<feature type="transmembrane region" description="Helical" evidence="1">
    <location>
        <begin position="93"/>
        <end position="114"/>
    </location>
</feature>
<proteinExistence type="predicted"/>
<keyword evidence="1" id="KW-1133">Transmembrane helix</keyword>
<dbReference type="PANTHER" id="PTHR33802:SF1">
    <property type="entry name" value="XK-RELATED PROTEIN"/>
    <property type="match status" value="1"/>
</dbReference>
<keyword evidence="3" id="KW-1185">Reference proteome</keyword>
<evidence type="ECO:0000313" key="2">
    <source>
        <dbReference type="Ensembl" id="ENSCINP00000001358.3"/>
    </source>
</evidence>
<dbReference type="GeneTree" id="ENSGT00530000064862"/>
<evidence type="ECO:0000313" key="3">
    <source>
        <dbReference type="Proteomes" id="UP000008144"/>
    </source>
</evidence>
<dbReference type="RefSeq" id="XP_026691281.1">
    <property type="nucleotide sequence ID" value="XM_026835480.1"/>
</dbReference>
<sequence length="307" mass="33650">MAAKMIFFVVAAAIAYALSLIFAYLNTAKVKGLYYSDNGEVDAKYYQEASPIGTAFGIVWPIIYLWNLAGIIYMLVSLWLPEIKSPLKTNPPILNNVFFAGYIMSFSTTIGWLFAFDREILGLALALLILAVASVYIAIGSCCKALAHNGASLTRLPDQKKSVEWTVRIVIQNGLSTFATWLTVATLLNLADVILYQDSFGITPAVQRGLISIQNGSTVVLIILLAIIIAWFILDNFIWDKFTRFIFTPYAVLILALSGIIAKLRPVTQSNPQNLIIASVELGIVVIALLAKISLVTYRCVTRGTAV</sequence>
<accession>F6Q2A0</accession>
<dbReference type="InParanoid" id="F6Q2A0"/>
<dbReference type="OMA" id="IVWPIIY"/>
<feature type="transmembrane region" description="Helical" evidence="1">
    <location>
        <begin position="216"/>
        <end position="234"/>
    </location>
</feature>
<protein>
    <submittedName>
        <fullName evidence="2">Uncharacterized LOC100186076</fullName>
    </submittedName>
</protein>
<dbReference type="EMBL" id="EAAA01002719">
    <property type="status" value="NOT_ANNOTATED_CDS"/>
    <property type="molecule type" value="Genomic_DNA"/>
</dbReference>
<feature type="transmembrane region" description="Helical" evidence="1">
    <location>
        <begin position="58"/>
        <end position="81"/>
    </location>
</feature>
<dbReference type="OrthoDB" id="5586934at2759"/>
<keyword evidence="1" id="KW-0812">Transmembrane</keyword>
<feature type="transmembrane region" description="Helical" evidence="1">
    <location>
        <begin position="178"/>
        <end position="196"/>
    </location>
</feature>
<feature type="transmembrane region" description="Helical" evidence="1">
    <location>
        <begin position="120"/>
        <end position="139"/>
    </location>
</feature>